<evidence type="ECO:0000313" key="1">
    <source>
        <dbReference type="EMBL" id="MDP5135611.1"/>
    </source>
</evidence>
<dbReference type="RefSeq" id="WP_305974669.1">
    <property type="nucleotide sequence ID" value="NZ_JAPJDZ010000011.1"/>
</dbReference>
<keyword evidence="2" id="KW-1185">Reference proteome</keyword>
<dbReference type="Proteomes" id="UP001231109">
    <property type="component" value="Unassembled WGS sequence"/>
</dbReference>
<accession>A0ABT9HWU7</accession>
<organism evidence="1 2">
    <name type="scientific">Rheinheimera baltica</name>
    <dbReference type="NCBI Taxonomy" id="67576"/>
    <lineage>
        <taxon>Bacteria</taxon>
        <taxon>Pseudomonadati</taxon>
        <taxon>Pseudomonadota</taxon>
        <taxon>Gammaproteobacteria</taxon>
        <taxon>Chromatiales</taxon>
        <taxon>Chromatiaceae</taxon>
        <taxon>Rheinheimera</taxon>
    </lineage>
</organism>
<sequence length="89" mass="10046">MLLSQTISLLSGRQTIKRLKEDQINPRRSNIIRNAILPIKKGTTIGRFTAIEFAIKPSSEVVIKNHMRLDENGKEQFSLSRNVCIIVVG</sequence>
<protein>
    <submittedName>
        <fullName evidence="1">Uncharacterized protein</fullName>
    </submittedName>
</protein>
<comment type="caution">
    <text evidence="1">The sequence shown here is derived from an EMBL/GenBank/DDBJ whole genome shotgun (WGS) entry which is preliminary data.</text>
</comment>
<dbReference type="EMBL" id="JAPJDZ010000011">
    <property type="protein sequence ID" value="MDP5135611.1"/>
    <property type="molecule type" value="Genomic_DNA"/>
</dbReference>
<evidence type="ECO:0000313" key="2">
    <source>
        <dbReference type="Proteomes" id="UP001231109"/>
    </source>
</evidence>
<proteinExistence type="predicted"/>
<name>A0ABT9HWU7_9GAMM</name>
<reference evidence="1 2" key="1">
    <citation type="submission" date="2022-11" db="EMBL/GenBank/DDBJ databases">
        <title>Viruses from the air-sea interface of a natural surface slick.</title>
        <authorList>
            <person name="Rahlff J."/>
            <person name="Holmfeldt K."/>
        </authorList>
    </citation>
    <scope>NUCLEOTIDE SEQUENCE [LARGE SCALE GENOMIC DNA]</scope>
    <source>
        <strain evidence="1 2">SMS4</strain>
    </source>
</reference>
<gene>
    <name evidence="1" type="ORF">ORJ04_06575</name>
</gene>